<evidence type="ECO:0000313" key="2">
    <source>
        <dbReference type="Proteomes" id="UP000094455"/>
    </source>
</evidence>
<dbReference type="AlphaFoldDB" id="A0A1E3NJP0"/>
<dbReference type="GeneID" id="30177807"/>
<gene>
    <name evidence="1" type="ORF">PICMEDRAFT_16198</name>
</gene>
<dbReference type="RefSeq" id="XP_019017409.1">
    <property type="nucleotide sequence ID" value="XM_019161120.1"/>
</dbReference>
<protein>
    <submittedName>
        <fullName evidence="1">Uncharacterized protein</fullName>
    </submittedName>
</protein>
<sequence>MLFPLIILTTYVTSYSLHSFLPISFNPYTFKTVCWLFEDNYLIKFLQDTLFSTPNFFAAVFHYNWHAVPKADDGRNRVQSLLAGGLTATVAT</sequence>
<keyword evidence="2" id="KW-1185">Reference proteome</keyword>
<reference evidence="1 2" key="1">
    <citation type="journal article" date="2016" name="Proc. Natl. Acad. Sci. U.S.A.">
        <title>Comparative genomics of biotechnologically important yeasts.</title>
        <authorList>
            <person name="Riley R."/>
            <person name="Haridas S."/>
            <person name="Wolfe K.H."/>
            <person name="Lopes M.R."/>
            <person name="Hittinger C.T."/>
            <person name="Goeker M."/>
            <person name="Salamov A.A."/>
            <person name="Wisecaver J.H."/>
            <person name="Long T.M."/>
            <person name="Calvey C.H."/>
            <person name="Aerts A.L."/>
            <person name="Barry K.W."/>
            <person name="Choi C."/>
            <person name="Clum A."/>
            <person name="Coughlan A.Y."/>
            <person name="Deshpande S."/>
            <person name="Douglass A.P."/>
            <person name="Hanson S.J."/>
            <person name="Klenk H.-P."/>
            <person name="LaButti K.M."/>
            <person name="Lapidus A."/>
            <person name="Lindquist E.A."/>
            <person name="Lipzen A.M."/>
            <person name="Meier-Kolthoff J.P."/>
            <person name="Ohm R.A."/>
            <person name="Otillar R.P."/>
            <person name="Pangilinan J.L."/>
            <person name="Peng Y."/>
            <person name="Rokas A."/>
            <person name="Rosa C.A."/>
            <person name="Scheuner C."/>
            <person name="Sibirny A.A."/>
            <person name="Slot J.C."/>
            <person name="Stielow J.B."/>
            <person name="Sun H."/>
            <person name="Kurtzman C.P."/>
            <person name="Blackwell M."/>
            <person name="Grigoriev I.V."/>
            <person name="Jeffries T.W."/>
        </authorList>
    </citation>
    <scope>NUCLEOTIDE SEQUENCE [LARGE SCALE GENOMIC DNA]</scope>
    <source>
        <strain evidence="1 2">NRRL Y-2026</strain>
    </source>
</reference>
<accession>A0A1E3NJP0</accession>
<dbReference type="EMBL" id="KV454003">
    <property type="protein sequence ID" value="ODQ46296.1"/>
    <property type="molecule type" value="Genomic_DNA"/>
</dbReference>
<proteinExistence type="predicted"/>
<organism evidence="1 2">
    <name type="scientific">Pichia membranifaciens NRRL Y-2026</name>
    <dbReference type="NCBI Taxonomy" id="763406"/>
    <lineage>
        <taxon>Eukaryota</taxon>
        <taxon>Fungi</taxon>
        <taxon>Dikarya</taxon>
        <taxon>Ascomycota</taxon>
        <taxon>Saccharomycotina</taxon>
        <taxon>Pichiomycetes</taxon>
        <taxon>Pichiales</taxon>
        <taxon>Pichiaceae</taxon>
        <taxon>Pichia</taxon>
    </lineage>
</organism>
<evidence type="ECO:0000313" key="1">
    <source>
        <dbReference type="EMBL" id="ODQ46296.1"/>
    </source>
</evidence>
<name>A0A1E3NJP0_9ASCO</name>
<dbReference type="Proteomes" id="UP000094455">
    <property type="component" value="Unassembled WGS sequence"/>
</dbReference>